<dbReference type="SUPFAM" id="SSF52218">
    <property type="entry name" value="Flavoproteins"/>
    <property type="match status" value="1"/>
</dbReference>
<evidence type="ECO:0000313" key="2">
    <source>
        <dbReference type="EMBL" id="BBC30532.1"/>
    </source>
</evidence>
<dbReference type="Pfam" id="PF03358">
    <property type="entry name" value="FMN_red"/>
    <property type="match status" value="1"/>
</dbReference>
<organism evidence="2 3">
    <name type="scientific">Streptomyces graminofaciens</name>
    <dbReference type="NCBI Taxonomy" id="68212"/>
    <lineage>
        <taxon>Bacteria</taxon>
        <taxon>Bacillati</taxon>
        <taxon>Actinomycetota</taxon>
        <taxon>Actinomycetes</taxon>
        <taxon>Kitasatosporales</taxon>
        <taxon>Streptomycetaceae</taxon>
        <taxon>Streptomyces</taxon>
    </lineage>
</organism>
<name>A0ABM7F497_9ACTN</name>
<sequence length="205" mass="21683">MEDVMGTQGIRVLGIGGTTRQNSSSERALRVAAAAATEAGASVELITSADLVLPLYDPEKPDRSDRAVALVAALREADALLISSPGYHGTVSGMVKNALDYVEDLRNDDRSYLSGLPVGCIAVAYGWQASVSTLQTLRTCAHALRGWPTPMGAALNASMPGLFDRTTGACADESARFQLETVGRQIVDFATARMETVRELDATHA</sequence>
<keyword evidence="3" id="KW-1185">Reference proteome</keyword>
<reference evidence="2 3" key="2">
    <citation type="journal article" date="2023" name="ChemBioChem">
        <title>Acyltransferase Domain Exchange between Two Independent Type I Polyketide Synthases in the Same Producer Strain of Macrolide Antibiotics.</title>
        <authorList>
            <person name="Kudo F."/>
            <person name="Kishikawa K."/>
            <person name="Tsuboi K."/>
            <person name="Kido T."/>
            <person name="Usui T."/>
            <person name="Hashimoto J."/>
            <person name="Shin-Ya K."/>
            <person name="Miyanaga A."/>
            <person name="Eguchi T."/>
        </authorList>
    </citation>
    <scope>NUCLEOTIDE SEQUENCE [LARGE SCALE GENOMIC DNA]</scope>
    <source>
        <strain evidence="2 3">A-8890</strain>
    </source>
</reference>
<evidence type="ECO:0000313" key="3">
    <source>
        <dbReference type="Proteomes" id="UP001321542"/>
    </source>
</evidence>
<evidence type="ECO:0000259" key="1">
    <source>
        <dbReference type="Pfam" id="PF03358"/>
    </source>
</evidence>
<dbReference type="PANTHER" id="PTHR30543">
    <property type="entry name" value="CHROMATE REDUCTASE"/>
    <property type="match status" value="1"/>
</dbReference>
<dbReference type="Proteomes" id="UP001321542">
    <property type="component" value="Chromosome"/>
</dbReference>
<proteinExistence type="predicted"/>
<dbReference type="InterPro" id="IPR005025">
    <property type="entry name" value="FMN_Rdtase-like_dom"/>
</dbReference>
<gene>
    <name evidence="2" type="ORF">SGFS_018260</name>
</gene>
<dbReference type="InterPro" id="IPR050712">
    <property type="entry name" value="NAD(P)H-dep_reductase"/>
</dbReference>
<protein>
    <recommendedName>
        <fullName evidence="1">NADPH-dependent FMN reductase-like domain-containing protein</fullName>
    </recommendedName>
</protein>
<accession>A0ABM7F497</accession>
<reference evidence="2 3" key="1">
    <citation type="journal article" date="2010" name="ChemBioChem">
        <title>Cloning and characterization of the biosynthetic gene cluster of 16-membered macrolide antibiotic FD-891: involvement of a dual functional cytochrome P450 monooxygenase catalyzing epoxidation and hydroxylation.</title>
        <authorList>
            <person name="Kudo F."/>
            <person name="Motegi A."/>
            <person name="Mizoue K."/>
            <person name="Eguchi T."/>
        </authorList>
    </citation>
    <scope>NUCLEOTIDE SEQUENCE [LARGE SCALE GENOMIC DNA]</scope>
    <source>
        <strain evidence="2 3">A-8890</strain>
    </source>
</reference>
<dbReference type="Gene3D" id="3.40.50.360">
    <property type="match status" value="1"/>
</dbReference>
<dbReference type="EMBL" id="AP018448">
    <property type="protein sequence ID" value="BBC30532.1"/>
    <property type="molecule type" value="Genomic_DNA"/>
</dbReference>
<dbReference type="InterPro" id="IPR029039">
    <property type="entry name" value="Flavoprotein-like_sf"/>
</dbReference>
<dbReference type="PANTHER" id="PTHR30543:SF21">
    <property type="entry name" value="NAD(P)H-DEPENDENT FMN REDUCTASE LOT6"/>
    <property type="match status" value="1"/>
</dbReference>
<feature type="domain" description="NADPH-dependent FMN reductase-like" evidence="1">
    <location>
        <begin position="11"/>
        <end position="151"/>
    </location>
</feature>